<accession>A0AC34QVE9</accession>
<sequence length="136" mass="15965">MSYRVQRVGLQRIHEIRDVSRNNRRIAKAVNKLRVLNVKVVKELEFFNDFPSDIEYQYDTLLLVKQYCMGPIRRLRSLLGTVHRLIIPPAPEFVLEKIRSIIVSLDREITDMIHGYRRFIVDVDTAISTFENPVAP</sequence>
<dbReference type="Proteomes" id="UP000887576">
    <property type="component" value="Unplaced"/>
</dbReference>
<protein>
    <submittedName>
        <fullName evidence="2">Uncharacterized protein</fullName>
    </submittedName>
</protein>
<name>A0AC34QVE9_9BILA</name>
<reference evidence="2" key="1">
    <citation type="submission" date="2022-11" db="UniProtKB">
        <authorList>
            <consortium name="WormBaseParasite"/>
        </authorList>
    </citation>
    <scope>IDENTIFICATION</scope>
</reference>
<dbReference type="WBParaSite" id="JU765_v2.g19778.t1">
    <property type="protein sequence ID" value="JU765_v2.g19778.t1"/>
    <property type="gene ID" value="JU765_v2.g19778"/>
</dbReference>
<proteinExistence type="predicted"/>
<organism evidence="1 2">
    <name type="scientific">Panagrolaimus sp. JU765</name>
    <dbReference type="NCBI Taxonomy" id="591449"/>
    <lineage>
        <taxon>Eukaryota</taxon>
        <taxon>Metazoa</taxon>
        <taxon>Ecdysozoa</taxon>
        <taxon>Nematoda</taxon>
        <taxon>Chromadorea</taxon>
        <taxon>Rhabditida</taxon>
        <taxon>Tylenchina</taxon>
        <taxon>Panagrolaimomorpha</taxon>
        <taxon>Panagrolaimoidea</taxon>
        <taxon>Panagrolaimidae</taxon>
        <taxon>Panagrolaimus</taxon>
    </lineage>
</organism>
<evidence type="ECO:0000313" key="1">
    <source>
        <dbReference type="Proteomes" id="UP000887576"/>
    </source>
</evidence>
<evidence type="ECO:0000313" key="2">
    <source>
        <dbReference type="WBParaSite" id="JU765_v2.g19778.t1"/>
    </source>
</evidence>